<dbReference type="InterPro" id="IPR048248">
    <property type="entry name" value="PUA_eIF2d-like"/>
</dbReference>
<dbReference type="InterPro" id="IPR004521">
    <property type="entry name" value="Uncharacterised_CHP00451"/>
</dbReference>
<dbReference type="GO" id="GO:0003723">
    <property type="term" value="F:RNA binding"/>
    <property type="evidence" value="ECO:0007669"/>
    <property type="project" value="InterPro"/>
</dbReference>
<dbReference type="SUPFAM" id="SSF55159">
    <property type="entry name" value="eIF1-like"/>
    <property type="match status" value="1"/>
</dbReference>
<name>A0A914V1Y0_9BILA</name>
<sequence length="591" mass="64695">MFRKQFAIKSNTNMKTSERKKLAGRLSNGLLGASDLFPAKAQAALLKLTTFTDSSVNVFSFDKVPMAFEVDDGTLYPTVYALWKAPQLLPTLLIHENVLNFLERGADLMLPGVIRLTGGHEVPFPQFPKGAPIAIGTISSNGHVKGPVVVGRALMSSADMIGSGMQGKGVEVVHMYRDCLWELGPREHPPVTADISLAVLMQKMRVPMNEEDFPPLEGSAALKEAAASSKHATSPADQPASGKGVEEEVATKSLEAAEEGEEKEADDGMDESPEQLLYRCFLAALIHRLTKQAQFPFDVGQFYSRCLLPCVPVGRRLDMKKTKYKKFSTFLTEVGQNADVWLVRIVQKAKGVDMIAEVNWAHPDLKSFTLTDEKITDDVDPSNSSASAASSVPQIVEGFSVTEPVLALLKSVDSSISKGDYLDLASTRALVTEYVKTRNLHHGKNVSLGDPVLAHLINSNAEQMPWNDMLQKILTRMTKTYRIVSADGRVTTRKGDLPKLTFKVETRSGNKKVTLVNNVIVYGIEPKDFARKIQIGVATSATVNQQAPQCEGPQVLIQGNQVDFVGRLLLEDYGLNKKFISGLELAPKKKK</sequence>
<evidence type="ECO:0000256" key="1">
    <source>
        <dbReference type="ARBA" id="ARBA00022490"/>
    </source>
</evidence>
<dbReference type="Pfam" id="PF01253">
    <property type="entry name" value="SUI1"/>
    <property type="match status" value="1"/>
</dbReference>
<dbReference type="PANTHER" id="PTHR12217:SF4">
    <property type="entry name" value="EUKARYOTIC TRANSLATION INITIATION FACTOR 2D"/>
    <property type="match status" value="1"/>
</dbReference>
<keyword evidence="1" id="KW-0963">Cytoplasm</keyword>
<dbReference type="PROSITE" id="PS50296">
    <property type="entry name" value="SUI1"/>
    <property type="match status" value="1"/>
</dbReference>
<feature type="domain" description="SUI1" evidence="3">
    <location>
        <begin position="500"/>
        <end position="573"/>
    </location>
</feature>
<dbReference type="PANTHER" id="PTHR12217">
    <property type="entry name" value="EUKARYOTIC TRANSLATION INITIATION FACTOR 2D"/>
    <property type="match status" value="1"/>
</dbReference>
<dbReference type="AlphaFoldDB" id="A0A914V1Y0"/>
<dbReference type="NCBIfam" id="TIGR00451">
    <property type="entry name" value="unchar_dom_2"/>
    <property type="match status" value="1"/>
</dbReference>
<accession>A0A914V1Y0</accession>
<evidence type="ECO:0000256" key="2">
    <source>
        <dbReference type="SAM" id="MobiDB-lite"/>
    </source>
</evidence>
<dbReference type="PROSITE" id="PS50890">
    <property type="entry name" value="PUA"/>
    <property type="match status" value="1"/>
</dbReference>
<dbReference type="SUPFAM" id="SSF88697">
    <property type="entry name" value="PUA domain-like"/>
    <property type="match status" value="1"/>
</dbReference>
<evidence type="ECO:0000313" key="4">
    <source>
        <dbReference type="Proteomes" id="UP000887566"/>
    </source>
</evidence>
<organism evidence="4 5">
    <name type="scientific">Plectus sambesii</name>
    <dbReference type="NCBI Taxonomy" id="2011161"/>
    <lineage>
        <taxon>Eukaryota</taxon>
        <taxon>Metazoa</taxon>
        <taxon>Ecdysozoa</taxon>
        <taxon>Nematoda</taxon>
        <taxon>Chromadorea</taxon>
        <taxon>Plectida</taxon>
        <taxon>Plectina</taxon>
        <taxon>Plectoidea</taxon>
        <taxon>Plectidae</taxon>
        <taxon>Plectus</taxon>
    </lineage>
</organism>
<dbReference type="WBParaSite" id="PSAMB.scaffold1454size31320.g13176.t1">
    <property type="protein sequence ID" value="PSAMB.scaffold1454size31320.g13176.t1"/>
    <property type="gene ID" value="PSAMB.scaffold1454size31320.g13176"/>
</dbReference>
<dbReference type="CDD" id="cd11610">
    <property type="entry name" value="eIF2D_N"/>
    <property type="match status" value="1"/>
</dbReference>
<dbReference type="CDD" id="cd21156">
    <property type="entry name" value="PUA_eIF2d-like"/>
    <property type="match status" value="1"/>
</dbReference>
<proteinExistence type="predicted"/>
<feature type="compositionally biased region" description="Low complexity" evidence="2">
    <location>
        <begin position="221"/>
        <end position="232"/>
    </location>
</feature>
<dbReference type="Gene3D" id="3.30.780.10">
    <property type="entry name" value="SUI1-like domain"/>
    <property type="match status" value="1"/>
</dbReference>
<keyword evidence="4" id="KW-1185">Reference proteome</keyword>
<evidence type="ECO:0000313" key="5">
    <source>
        <dbReference type="WBParaSite" id="PSAMB.scaffold1454size31320.g13176.t1"/>
    </source>
</evidence>
<dbReference type="GO" id="GO:0001731">
    <property type="term" value="P:formation of translation preinitiation complex"/>
    <property type="evidence" value="ECO:0007669"/>
    <property type="project" value="InterPro"/>
</dbReference>
<dbReference type="Proteomes" id="UP000887566">
    <property type="component" value="Unplaced"/>
</dbReference>
<evidence type="ECO:0000259" key="3">
    <source>
        <dbReference type="PROSITE" id="PS50296"/>
    </source>
</evidence>
<dbReference type="InterPro" id="IPR041366">
    <property type="entry name" value="Pre-PUA"/>
</dbReference>
<dbReference type="Gene3D" id="3.10.400.20">
    <property type="match status" value="1"/>
</dbReference>
<dbReference type="GO" id="GO:0003743">
    <property type="term" value="F:translation initiation factor activity"/>
    <property type="evidence" value="ECO:0007669"/>
    <property type="project" value="InterPro"/>
</dbReference>
<feature type="region of interest" description="Disordered" evidence="2">
    <location>
        <begin position="221"/>
        <end position="249"/>
    </location>
</feature>
<dbReference type="Pfam" id="PF17832">
    <property type="entry name" value="Pre-PUA"/>
    <property type="match status" value="1"/>
</dbReference>
<dbReference type="Pfam" id="PF26291">
    <property type="entry name" value="SWIB_eIF2D"/>
    <property type="match status" value="1"/>
</dbReference>
<dbReference type="Pfam" id="PF25304">
    <property type="entry name" value="WHD_eIF2D"/>
    <property type="match status" value="1"/>
</dbReference>
<dbReference type="InterPro" id="IPR039759">
    <property type="entry name" value="eIF2D_SUI1"/>
</dbReference>
<reference evidence="5" key="1">
    <citation type="submission" date="2022-11" db="UniProtKB">
        <authorList>
            <consortium name="WormBaseParasite"/>
        </authorList>
    </citation>
    <scope>IDENTIFICATION</scope>
</reference>
<dbReference type="CDD" id="cd11608">
    <property type="entry name" value="eIF2D_C"/>
    <property type="match status" value="1"/>
</dbReference>
<dbReference type="InterPro" id="IPR058886">
    <property type="entry name" value="SWIB_eIF2D"/>
</dbReference>
<dbReference type="InterPro" id="IPR048247">
    <property type="entry name" value="eIF2D_N"/>
</dbReference>
<dbReference type="InterPro" id="IPR015947">
    <property type="entry name" value="PUA-like_sf"/>
</dbReference>
<dbReference type="InterPro" id="IPR057429">
    <property type="entry name" value="WH_eIF2D"/>
</dbReference>
<protein>
    <submittedName>
        <fullName evidence="5">SUI1 domain-containing protein</fullName>
    </submittedName>
</protein>
<dbReference type="InterPro" id="IPR036877">
    <property type="entry name" value="SUI1_dom_sf"/>
</dbReference>
<dbReference type="InterPro" id="IPR039757">
    <property type="entry name" value="EIF2D"/>
</dbReference>
<dbReference type="InterPro" id="IPR001950">
    <property type="entry name" value="SUI1"/>
</dbReference>
<dbReference type="Pfam" id="PF26292">
    <property type="entry name" value="PUA_elF2D"/>
    <property type="match status" value="1"/>
</dbReference>